<keyword evidence="3" id="KW-1185">Reference proteome</keyword>
<feature type="domain" description="VOC" evidence="1">
    <location>
        <begin position="1"/>
        <end position="131"/>
    </location>
</feature>
<sequence>MPGSTLIPCLRYRNAKGAISWLREAFGLEPQLVVPGEGDVIHHAQLRLGQGMVMLGSATNDNEYGKLMRLPSEAGGNTQSVYLVVSDVDTVHARAVAAMAKIVMPLEAKDYGGKGFTCLDPEGNLWSIGDYDPWNES</sequence>
<proteinExistence type="predicted"/>
<dbReference type="RefSeq" id="WP_124539551.1">
    <property type="nucleotide sequence ID" value="NZ_QUSW01000002.1"/>
</dbReference>
<evidence type="ECO:0000313" key="3">
    <source>
        <dbReference type="Proteomes" id="UP000267464"/>
    </source>
</evidence>
<dbReference type="SUPFAM" id="SSF54593">
    <property type="entry name" value="Glyoxalase/Bleomycin resistance protein/Dihydroxybiphenyl dioxygenase"/>
    <property type="match status" value="1"/>
</dbReference>
<evidence type="ECO:0000313" key="2">
    <source>
        <dbReference type="EMBL" id="RQP24658.1"/>
    </source>
</evidence>
<evidence type="ECO:0000259" key="1">
    <source>
        <dbReference type="PROSITE" id="PS51819"/>
    </source>
</evidence>
<name>A0A3N7HQX3_9BURK</name>
<dbReference type="AlphaFoldDB" id="A0A3N7HQX3"/>
<dbReference type="Gene3D" id="3.30.720.120">
    <property type="match status" value="1"/>
</dbReference>
<accession>A0A3N7HQX3</accession>
<reference evidence="2 3" key="1">
    <citation type="submission" date="2018-08" db="EMBL/GenBank/DDBJ databases">
        <authorList>
            <person name="Khan S.A."/>
            <person name="Jeon C.O."/>
            <person name="Chun B.H."/>
            <person name="Jeong S.E."/>
        </authorList>
    </citation>
    <scope>NUCLEOTIDE SEQUENCE [LARGE SCALE GENOMIC DNA]</scope>
    <source>
        <strain evidence="2 3">S-16</strain>
    </source>
</reference>
<reference evidence="2 3" key="2">
    <citation type="submission" date="2018-12" db="EMBL/GenBank/DDBJ databases">
        <title>Rhizobacter gummiphilus sp. nov., a rubber-degrading bacterium isolated from the soil of a botanical garden in Japan.</title>
        <authorList>
            <person name="Shunsuke S.S."/>
        </authorList>
    </citation>
    <scope>NUCLEOTIDE SEQUENCE [LARGE SCALE GENOMIC DNA]</scope>
    <source>
        <strain evidence="2 3">S-16</strain>
    </source>
</reference>
<dbReference type="PROSITE" id="PS51819">
    <property type="entry name" value="VOC"/>
    <property type="match status" value="1"/>
</dbReference>
<dbReference type="Gene3D" id="3.30.720.110">
    <property type="match status" value="1"/>
</dbReference>
<dbReference type="PANTHER" id="PTHR34109">
    <property type="entry name" value="BNAUNNG04460D PROTEIN-RELATED"/>
    <property type="match status" value="1"/>
</dbReference>
<dbReference type="Proteomes" id="UP000267464">
    <property type="component" value="Unassembled WGS sequence"/>
</dbReference>
<gene>
    <name evidence="2" type="ORF">DZC73_07100</name>
</gene>
<dbReference type="InterPro" id="IPR004360">
    <property type="entry name" value="Glyas_Fos-R_dOase_dom"/>
</dbReference>
<dbReference type="InterPro" id="IPR029068">
    <property type="entry name" value="Glyas_Bleomycin-R_OHBP_Dase"/>
</dbReference>
<dbReference type="EMBL" id="QUSW01000002">
    <property type="protein sequence ID" value="RQP24658.1"/>
    <property type="molecule type" value="Genomic_DNA"/>
</dbReference>
<dbReference type="Pfam" id="PF00903">
    <property type="entry name" value="Glyoxalase"/>
    <property type="match status" value="1"/>
</dbReference>
<protein>
    <submittedName>
        <fullName evidence="2">Glyoxalase</fullName>
    </submittedName>
</protein>
<dbReference type="OrthoDB" id="9795306at2"/>
<comment type="caution">
    <text evidence="2">The sequence shown here is derived from an EMBL/GenBank/DDBJ whole genome shotgun (WGS) entry which is preliminary data.</text>
</comment>
<dbReference type="InterPro" id="IPR037523">
    <property type="entry name" value="VOC_core"/>
</dbReference>
<dbReference type="PANTHER" id="PTHR34109:SF1">
    <property type="entry name" value="VOC DOMAIN-CONTAINING PROTEIN"/>
    <property type="match status" value="1"/>
</dbReference>
<organism evidence="2 3">
    <name type="scientific">Piscinibacter terrae</name>
    <dbReference type="NCBI Taxonomy" id="2496871"/>
    <lineage>
        <taxon>Bacteria</taxon>
        <taxon>Pseudomonadati</taxon>
        <taxon>Pseudomonadota</taxon>
        <taxon>Betaproteobacteria</taxon>
        <taxon>Burkholderiales</taxon>
        <taxon>Sphaerotilaceae</taxon>
        <taxon>Piscinibacter</taxon>
    </lineage>
</organism>